<gene>
    <name evidence="3" type="ORF">GCM10023156_04030</name>
</gene>
<feature type="domain" description="Conserved hypothetical protein CHP03032" evidence="2">
    <location>
        <begin position="43"/>
        <end position="356"/>
    </location>
</feature>
<evidence type="ECO:0000256" key="1">
    <source>
        <dbReference type="SAM" id="SignalP"/>
    </source>
</evidence>
<evidence type="ECO:0000313" key="4">
    <source>
        <dbReference type="Proteomes" id="UP001500840"/>
    </source>
</evidence>
<feature type="signal peptide" evidence="1">
    <location>
        <begin position="1"/>
        <end position="19"/>
    </location>
</feature>
<dbReference type="Proteomes" id="UP001500840">
    <property type="component" value="Unassembled WGS sequence"/>
</dbReference>
<reference evidence="4" key="1">
    <citation type="journal article" date="2019" name="Int. J. Syst. Evol. Microbiol.">
        <title>The Global Catalogue of Microorganisms (GCM) 10K type strain sequencing project: providing services to taxonomists for standard genome sequencing and annotation.</title>
        <authorList>
            <consortium name="The Broad Institute Genomics Platform"/>
            <consortium name="The Broad Institute Genome Sequencing Center for Infectious Disease"/>
            <person name="Wu L."/>
            <person name="Ma J."/>
        </authorList>
    </citation>
    <scope>NUCLEOTIDE SEQUENCE [LARGE SCALE GENOMIC DNA]</scope>
    <source>
        <strain evidence="4">JCM 17759</strain>
    </source>
</reference>
<protein>
    <submittedName>
        <fullName evidence="3">TIGR03032 family protein</fullName>
    </submittedName>
</protein>
<evidence type="ECO:0000259" key="2">
    <source>
        <dbReference type="Pfam" id="PF16261"/>
    </source>
</evidence>
<dbReference type="SUPFAM" id="SSF63829">
    <property type="entry name" value="Calcium-dependent phosphotriesterase"/>
    <property type="match status" value="1"/>
</dbReference>
<keyword evidence="4" id="KW-1185">Reference proteome</keyword>
<keyword evidence="1" id="KW-0732">Signal</keyword>
<feature type="chain" id="PRO_5046258011" evidence="1">
    <location>
        <begin position="20"/>
        <end position="387"/>
    </location>
</feature>
<dbReference type="InterPro" id="IPR017481">
    <property type="entry name" value="CHP03032"/>
</dbReference>
<dbReference type="EMBL" id="BAABGA010000006">
    <property type="protein sequence ID" value="GAA4444992.1"/>
    <property type="molecule type" value="Genomic_DNA"/>
</dbReference>
<name>A0ABP8M5P2_9BACT</name>
<accession>A0ABP8M5P2</accession>
<sequence length="387" mass="42323">MKAMGLVASSTTFSLGTMAAVTENQSNRDANHDAALRSVHTSNFPDLLDQLGITLLVTTYQAGKLVMLRSDQGVLNTHFRMFDKPMGLAADADRIAIGTAMQVHEFHNIPAACSRLQSSRLHDACFLPRVTHHTGDIDVHEMAWVQDDLVFVNTRFSCLAKRSGTYNFVPVWRPSFINQNVPDDCCHLNGMAVRDGDVRYVTALGDSNEASGWRANKKEGGILIDVQSNEIAARGLSMPHSPRWHDGKLWLLNSGSGSFGTIDLALGRYEPMVTLPGFTRGLSFYGPLAFIGLSQVRETAVFTGIPIADLPMEQRCCGVWVVNLQTANVIAFVKFEDAVQEIFAVEVLPGSRYPELVNEDRELMGNTYELPDTTLADDAGTGDSSPG</sequence>
<evidence type="ECO:0000313" key="3">
    <source>
        <dbReference type="EMBL" id="GAA4444992.1"/>
    </source>
</evidence>
<dbReference type="Pfam" id="PF16261">
    <property type="entry name" value="DUF4915"/>
    <property type="match status" value="1"/>
</dbReference>
<dbReference type="NCBIfam" id="TIGR03032">
    <property type="entry name" value="TIGR03032 family protein"/>
    <property type="match status" value="1"/>
</dbReference>
<proteinExistence type="predicted"/>
<organism evidence="3 4">
    <name type="scientific">Novipirellula rosea</name>
    <dbReference type="NCBI Taxonomy" id="1031540"/>
    <lineage>
        <taxon>Bacteria</taxon>
        <taxon>Pseudomonadati</taxon>
        <taxon>Planctomycetota</taxon>
        <taxon>Planctomycetia</taxon>
        <taxon>Pirellulales</taxon>
        <taxon>Pirellulaceae</taxon>
        <taxon>Novipirellula</taxon>
    </lineage>
</organism>
<comment type="caution">
    <text evidence="3">The sequence shown here is derived from an EMBL/GenBank/DDBJ whole genome shotgun (WGS) entry which is preliminary data.</text>
</comment>